<dbReference type="AlphaFoldDB" id="A0AA51X6C7"/>
<dbReference type="InterPro" id="IPR036291">
    <property type="entry name" value="NAD(P)-bd_dom_sf"/>
</dbReference>
<dbReference type="Pfam" id="PF13561">
    <property type="entry name" value="adh_short_C2"/>
    <property type="match status" value="1"/>
</dbReference>
<sequence length="238" mass="26045">MSSPIIITGGAQRLGRACALHLAKQGYPVVITYRSADHDLQALQQAGITCVQADFSDTHGIESFIELIKQDFSFLRAIIHNASTWQSDEHAENRSEVFDAMFSVHAKAPYLMNFGLSELLLAQANQGKRADIIHLTDYVARKGSRKHLAYAASKAALDNLTLSFATHLAPLVKVNSIAPALLMFNEQDSEQYREKAKKKSLLPPAPGAEEGVKAVDYLLNSDYVTGQILALDGGRHLV</sequence>
<dbReference type="InterPro" id="IPR002347">
    <property type="entry name" value="SDR_fam"/>
</dbReference>
<name>A0AA51X6C7_9GAMM</name>
<organism evidence="12 13">
    <name type="scientific">Pleionea litopenaei</name>
    <dbReference type="NCBI Taxonomy" id="3070815"/>
    <lineage>
        <taxon>Bacteria</taxon>
        <taxon>Pseudomonadati</taxon>
        <taxon>Pseudomonadota</taxon>
        <taxon>Gammaproteobacteria</taxon>
        <taxon>Oceanospirillales</taxon>
        <taxon>Pleioneaceae</taxon>
        <taxon>Pleionea</taxon>
    </lineage>
</organism>
<evidence type="ECO:0000256" key="5">
    <source>
        <dbReference type="ARBA" id="ARBA00037508"/>
    </source>
</evidence>
<evidence type="ECO:0000256" key="4">
    <source>
        <dbReference type="ARBA" id="ARBA00023002"/>
    </source>
</evidence>
<evidence type="ECO:0000256" key="1">
    <source>
        <dbReference type="ARBA" id="ARBA00012856"/>
    </source>
</evidence>
<dbReference type="GO" id="GO:0004146">
    <property type="term" value="F:dihydrofolate reductase activity"/>
    <property type="evidence" value="ECO:0007669"/>
    <property type="project" value="UniProtKB-EC"/>
</dbReference>
<evidence type="ECO:0000256" key="8">
    <source>
        <dbReference type="ARBA" id="ARBA00039631"/>
    </source>
</evidence>
<comment type="function">
    <text evidence="5">Catalyzes the reduction of dihydromonapterin to tetrahydromonapterin. Also has lower activity with dihydrofolate.</text>
</comment>
<keyword evidence="13" id="KW-1185">Reference proteome</keyword>
<evidence type="ECO:0000313" key="13">
    <source>
        <dbReference type="Proteomes" id="UP001239782"/>
    </source>
</evidence>
<comment type="catalytic activity">
    <reaction evidence="11">
        <text>7,8-dihydromonapterin + NADPH + H(+) = 5,6,7,8-tetrahydromonapterin + NADP(+)</text>
        <dbReference type="Rhea" id="RHEA:34847"/>
        <dbReference type="ChEBI" id="CHEBI:15378"/>
        <dbReference type="ChEBI" id="CHEBI:57783"/>
        <dbReference type="ChEBI" id="CHEBI:58349"/>
        <dbReference type="ChEBI" id="CHEBI:71175"/>
        <dbReference type="ChEBI" id="CHEBI:71177"/>
        <dbReference type="EC" id="1.5.1.50"/>
    </reaction>
</comment>
<dbReference type="Gene3D" id="3.40.50.720">
    <property type="entry name" value="NAD(P)-binding Rossmann-like Domain"/>
    <property type="match status" value="1"/>
</dbReference>
<protein>
    <recommendedName>
        <fullName evidence="8">Dihydromonapterin reductase</fullName>
        <ecNumber evidence="1">1.5.1.3</ecNumber>
        <ecNumber evidence="7">1.5.1.50</ecNumber>
    </recommendedName>
    <alternativeName>
        <fullName evidence="9">Dihydrofolate reductase</fullName>
    </alternativeName>
</protein>
<keyword evidence="2" id="KW-0554">One-carbon metabolism</keyword>
<dbReference type="PANTHER" id="PTHR43639:SF6">
    <property type="entry name" value="DIHYDROMONAPTERIN REDUCTASE"/>
    <property type="match status" value="1"/>
</dbReference>
<dbReference type="InterPro" id="IPR020904">
    <property type="entry name" value="Sc_DH/Rdtase_CS"/>
</dbReference>
<gene>
    <name evidence="12" type="primary">folM</name>
    <name evidence="12" type="ORF">Q9312_18280</name>
</gene>
<comment type="catalytic activity">
    <reaction evidence="10">
        <text>(6S)-5,6,7,8-tetrahydrofolate + NADP(+) = 7,8-dihydrofolate + NADPH + H(+)</text>
        <dbReference type="Rhea" id="RHEA:15009"/>
        <dbReference type="ChEBI" id="CHEBI:15378"/>
        <dbReference type="ChEBI" id="CHEBI:57451"/>
        <dbReference type="ChEBI" id="CHEBI:57453"/>
        <dbReference type="ChEBI" id="CHEBI:57783"/>
        <dbReference type="ChEBI" id="CHEBI:58349"/>
        <dbReference type="EC" id="1.5.1.3"/>
    </reaction>
</comment>
<evidence type="ECO:0000256" key="6">
    <source>
        <dbReference type="ARBA" id="ARBA00038212"/>
    </source>
</evidence>
<accession>A0AA51X6C7</accession>
<dbReference type="PRINTS" id="PR00081">
    <property type="entry name" value="GDHRDH"/>
</dbReference>
<evidence type="ECO:0000313" key="12">
    <source>
        <dbReference type="EMBL" id="WMS87157.1"/>
    </source>
</evidence>
<dbReference type="Proteomes" id="UP001239782">
    <property type="component" value="Chromosome"/>
</dbReference>
<keyword evidence="3" id="KW-0521">NADP</keyword>
<reference evidence="12 13" key="1">
    <citation type="submission" date="2023-08" db="EMBL/GenBank/DDBJ databases">
        <title>Pleionea litopenaei sp. nov., isolated from stomach of juvenile Litopenaeus vannamei.</title>
        <authorList>
            <person name="Rho A.M."/>
            <person name="Hwang C.Y."/>
        </authorList>
    </citation>
    <scope>NUCLEOTIDE SEQUENCE [LARGE SCALE GENOMIC DNA]</scope>
    <source>
        <strain evidence="12 13">HL-JVS1</strain>
    </source>
</reference>
<evidence type="ECO:0000256" key="2">
    <source>
        <dbReference type="ARBA" id="ARBA00022563"/>
    </source>
</evidence>
<dbReference type="SUPFAM" id="SSF51735">
    <property type="entry name" value="NAD(P)-binding Rossmann-fold domains"/>
    <property type="match status" value="1"/>
</dbReference>
<dbReference type="PROSITE" id="PS00061">
    <property type="entry name" value="ADH_SHORT"/>
    <property type="match status" value="1"/>
</dbReference>
<evidence type="ECO:0000256" key="9">
    <source>
        <dbReference type="ARBA" id="ARBA00042299"/>
    </source>
</evidence>
<evidence type="ECO:0000256" key="3">
    <source>
        <dbReference type="ARBA" id="ARBA00022857"/>
    </source>
</evidence>
<evidence type="ECO:0000256" key="10">
    <source>
        <dbReference type="ARBA" id="ARBA00048873"/>
    </source>
</evidence>
<dbReference type="EMBL" id="CP133548">
    <property type="protein sequence ID" value="WMS87157.1"/>
    <property type="molecule type" value="Genomic_DNA"/>
</dbReference>
<evidence type="ECO:0000256" key="7">
    <source>
        <dbReference type="ARBA" id="ARBA00039145"/>
    </source>
</evidence>
<dbReference type="EC" id="1.5.1.50" evidence="7"/>
<dbReference type="GO" id="GO:0006730">
    <property type="term" value="P:one-carbon metabolic process"/>
    <property type="evidence" value="ECO:0007669"/>
    <property type="project" value="UniProtKB-KW"/>
</dbReference>
<dbReference type="KEGG" id="plei:Q9312_18280"/>
<proteinExistence type="inferred from homology"/>
<keyword evidence="4 12" id="KW-0560">Oxidoreductase</keyword>
<dbReference type="EC" id="1.5.1.3" evidence="1"/>
<evidence type="ECO:0000256" key="11">
    <source>
        <dbReference type="ARBA" id="ARBA00049376"/>
    </source>
</evidence>
<dbReference type="NCBIfam" id="NF005066">
    <property type="entry name" value="PRK06483.1"/>
    <property type="match status" value="1"/>
</dbReference>
<comment type="similarity">
    <text evidence="6">Belongs to the short-chain dehydrogenases/reductases (SDR) family. FolM subfamily.</text>
</comment>
<dbReference type="RefSeq" id="WP_309202296.1">
    <property type="nucleotide sequence ID" value="NZ_CP133548.1"/>
</dbReference>
<dbReference type="PANTHER" id="PTHR43639">
    <property type="entry name" value="OXIDOREDUCTASE, SHORT-CHAIN DEHYDROGENASE/REDUCTASE FAMILY (AFU_ORTHOLOGUE AFUA_5G02870)"/>
    <property type="match status" value="1"/>
</dbReference>